<dbReference type="AlphaFoldDB" id="A0A5C0VH67"/>
<dbReference type="SUPFAM" id="SSF53756">
    <property type="entry name" value="UDP-Glycosyltransferase/glycogen phosphorylase"/>
    <property type="match status" value="1"/>
</dbReference>
<keyword evidence="4" id="KW-1185">Reference proteome</keyword>
<dbReference type="GO" id="GO:0016757">
    <property type="term" value="F:glycosyltransferase activity"/>
    <property type="evidence" value="ECO:0007669"/>
    <property type="project" value="InterPro"/>
</dbReference>
<dbReference type="Gene3D" id="3.40.50.2000">
    <property type="entry name" value="Glycogen Phosphorylase B"/>
    <property type="match status" value="2"/>
</dbReference>
<protein>
    <submittedName>
        <fullName evidence="3">Glycosyltransferase family 4 protein</fullName>
    </submittedName>
</protein>
<evidence type="ECO:0000259" key="1">
    <source>
        <dbReference type="Pfam" id="PF00534"/>
    </source>
</evidence>
<dbReference type="InterPro" id="IPR001296">
    <property type="entry name" value="Glyco_trans_1"/>
</dbReference>
<dbReference type="InterPro" id="IPR028098">
    <property type="entry name" value="Glyco_trans_4-like_N"/>
</dbReference>
<dbReference type="PANTHER" id="PTHR12526:SF630">
    <property type="entry name" value="GLYCOSYLTRANSFERASE"/>
    <property type="match status" value="1"/>
</dbReference>
<reference evidence="3 4" key="1">
    <citation type="submission" date="2019-08" db="EMBL/GenBank/DDBJ databases">
        <title>Pedobacter sp. nov., isolated from Han river, South Korea.</title>
        <authorList>
            <person name="Lee D.-H."/>
            <person name="Kim Y.-S."/>
            <person name="Hwang E.-M."/>
            <person name="Le Tran T.C."/>
            <person name="Cha C.-J."/>
        </authorList>
    </citation>
    <scope>NUCLEOTIDE SEQUENCE [LARGE SCALE GENOMIC DNA]</scope>
    <source>
        <strain evidence="3 4">CJ43</strain>
    </source>
</reference>
<dbReference type="CDD" id="cd03801">
    <property type="entry name" value="GT4_PimA-like"/>
    <property type="match status" value="1"/>
</dbReference>
<dbReference type="Proteomes" id="UP000323653">
    <property type="component" value="Chromosome"/>
</dbReference>
<sequence length="375" mass="42197">MMKNLAILSPNENAYSETFIQAHKLIPFNIKYYFGGLIPTKLENDGHLQKNHLLKLYYRLKYKINKRLSPTELALRHSLKKNNIDVVLAEFGVTAAESLNTIMCLKKPLIVHFHGADASEKSILRKYEIKYKEIFSYAHTIVVVSKAMEETLLNMGCPRHKVLLNTYGPNPTFFNIIPNYNSKQFISVGRFVDKKAPYATIKAFKSVIKQYPDAILLMIGDGPLLNTCKNLAKIWGIEQNIMFKGVQTPEEIRALLSNSLAFVQHSIVAENGDSEGTPVGILEAQAAGLPVVSTKHAGIPDVVIHEKTGLLCEELDVNMMALNMLKLIKSPELCKVYGDYARVNIKEYFSLEKHLGLLEKVILDAHELNLSKTKN</sequence>
<feature type="domain" description="Glycosyltransferase subfamily 4-like N-terminal" evidence="2">
    <location>
        <begin position="51"/>
        <end position="162"/>
    </location>
</feature>
<dbReference type="PANTHER" id="PTHR12526">
    <property type="entry name" value="GLYCOSYLTRANSFERASE"/>
    <property type="match status" value="1"/>
</dbReference>
<evidence type="ECO:0000313" key="3">
    <source>
        <dbReference type="EMBL" id="QEK50334.1"/>
    </source>
</evidence>
<name>A0A5C0VH67_9SPHI</name>
<evidence type="ECO:0000313" key="4">
    <source>
        <dbReference type="Proteomes" id="UP000323653"/>
    </source>
</evidence>
<keyword evidence="3" id="KW-0808">Transferase</keyword>
<feature type="domain" description="Glycosyl transferase family 1" evidence="1">
    <location>
        <begin position="180"/>
        <end position="342"/>
    </location>
</feature>
<dbReference type="KEGG" id="pej:FYC62_00615"/>
<dbReference type="Pfam" id="PF13439">
    <property type="entry name" value="Glyco_transf_4"/>
    <property type="match status" value="1"/>
</dbReference>
<proteinExistence type="predicted"/>
<accession>A0A5C0VH67</accession>
<dbReference type="EMBL" id="CP043329">
    <property type="protein sequence ID" value="QEK50334.1"/>
    <property type="molecule type" value="Genomic_DNA"/>
</dbReference>
<evidence type="ECO:0000259" key="2">
    <source>
        <dbReference type="Pfam" id="PF13439"/>
    </source>
</evidence>
<gene>
    <name evidence="3" type="ORF">FYC62_00615</name>
</gene>
<organism evidence="3 4">
    <name type="scientific">Pedobacter aquae</name>
    <dbReference type="NCBI Taxonomy" id="2605747"/>
    <lineage>
        <taxon>Bacteria</taxon>
        <taxon>Pseudomonadati</taxon>
        <taxon>Bacteroidota</taxon>
        <taxon>Sphingobacteriia</taxon>
        <taxon>Sphingobacteriales</taxon>
        <taxon>Sphingobacteriaceae</taxon>
        <taxon>Pedobacter</taxon>
    </lineage>
</organism>
<dbReference type="RefSeq" id="WP_149073540.1">
    <property type="nucleotide sequence ID" value="NZ_CP043329.1"/>
</dbReference>
<dbReference type="Pfam" id="PF00534">
    <property type="entry name" value="Glycos_transf_1"/>
    <property type="match status" value="1"/>
</dbReference>